<dbReference type="GO" id="GO:0008299">
    <property type="term" value="P:isoprenoid biosynthetic process"/>
    <property type="evidence" value="ECO:0007669"/>
    <property type="project" value="UniProtKB-UniRule"/>
</dbReference>
<dbReference type="GO" id="GO:0008412">
    <property type="term" value="F:4-hydroxybenzoate polyprenyltransferase activity"/>
    <property type="evidence" value="ECO:0007669"/>
    <property type="project" value="UniProtKB-EC"/>
</dbReference>
<dbReference type="InterPro" id="IPR006370">
    <property type="entry name" value="HB_polyprenyltransferase-like"/>
</dbReference>
<comment type="function">
    <text evidence="9">Catalyzes the prenylation of para-hydroxybenzoate (PHB) with an all-trans polyprenyl group. Mediates the second step in the final reaction sequence of coenzyme Q (CoQ) biosynthesis, which is the condensation of the polyisoprenoid side chain with PHB, generating the first membrane-bound Q intermediate.</text>
</comment>
<keyword evidence="9" id="KW-0414">Isoprene biosynthesis</keyword>
<dbReference type="Proteomes" id="UP000308652">
    <property type="component" value="Unassembled WGS sequence"/>
</dbReference>
<keyword evidence="9" id="KW-0999">Mitochondrion inner membrane</keyword>
<keyword evidence="9" id="KW-0496">Mitochondrion</keyword>
<dbReference type="InterPro" id="IPR044878">
    <property type="entry name" value="UbiA_sf"/>
</dbReference>
<feature type="transmembrane region" description="Helical" evidence="9">
    <location>
        <begin position="174"/>
        <end position="195"/>
    </location>
</feature>
<evidence type="ECO:0000256" key="4">
    <source>
        <dbReference type="ARBA" id="ARBA00005985"/>
    </source>
</evidence>
<dbReference type="GO" id="GO:0006744">
    <property type="term" value="P:ubiquinone biosynthetic process"/>
    <property type="evidence" value="ECO:0007669"/>
    <property type="project" value="UniProtKB-UniRule"/>
</dbReference>
<name>A0A5C3LL56_9AGAR</name>
<gene>
    <name evidence="10" type="ORF">BDQ12DRAFT_658947</name>
</gene>
<dbReference type="Pfam" id="PF01040">
    <property type="entry name" value="UbiA"/>
    <property type="match status" value="1"/>
</dbReference>
<accession>A0A5C3LL56</accession>
<evidence type="ECO:0000256" key="3">
    <source>
        <dbReference type="ARBA" id="ARBA00005179"/>
    </source>
</evidence>
<dbReference type="UniPathway" id="UPA00232"/>
<evidence type="ECO:0000256" key="8">
    <source>
        <dbReference type="ARBA" id="ARBA00023136"/>
    </source>
</evidence>
<reference evidence="10 11" key="1">
    <citation type="journal article" date="2019" name="Nat. Ecol. Evol.">
        <title>Megaphylogeny resolves global patterns of mushroom evolution.</title>
        <authorList>
            <person name="Varga T."/>
            <person name="Krizsan K."/>
            <person name="Foldi C."/>
            <person name="Dima B."/>
            <person name="Sanchez-Garcia M."/>
            <person name="Sanchez-Ramirez S."/>
            <person name="Szollosi G.J."/>
            <person name="Szarkandi J.G."/>
            <person name="Papp V."/>
            <person name="Albert L."/>
            <person name="Andreopoulos W."/>
            <person name="Angelini C."/>
            <person name="Antonin V."/>
            <person name="Barry K.W."/>
            <person name="Bougher N.L."/>
            <person name="Buchanan P."/>
            <person name="Buyck B."/>
            <person name="Bense V."/>
            <person name="Catcheside P."/>
            <person name="Chovatia M."/>
            <person name="Cooper J."/>
            <person name="Damon W."/>
            <person name="Desjardin D."/>
            <person name="Finy P."/>
            <person name="Geml J."/>
            <person name="Haridas S."/>
            <person name="Hughes K."/>
            <person name="Justo A."/>
            <person name="Karasinski D."/>
            <person name="Kautmanova I."/>
            <person name="Kiss B."/>
            <person name="Kocsube S."/>
            <person name="Kotiranta H."/>
            <person name="LaButti K.M."/>
            <person name="Lechner B.E."/>
            <person name="Liimatainen K."/>
            <person name="Lipzen A."/>
            <person name="Lukacs Z."/>
            <person name="Mihaltcheva S."/>
            <person name="Morgado L.N."/>
            <person name="Niskanen T."/>
            <person name="Noordeloos M.E."/>
            <person name="Ohm R.A."/>
            <person name="Ortiz-Santana B."/>
            <person name="Ovrebo C."/>
            <person name="Racz N."/>
            <person name="Riley R."/>
            <person name="Savchenko A."/>
            <person name="Shiryaev A."/>
            <person name="Soop K."/>
            <person name="Spirin V."/>
            <person name="Szebenyi C."/>
            <person name="Tomsovsky M."/>
            <person name="Tulloss R.E."/>
            <person name="Uehling J."/>
            <person name="Grigoriev I.V."/>
            <person name="Vagvolgyi C."/>
            <person name="Papp T."/>
            <person name="Martin F.M."/>
            <person name="Miettinen O."/>
            <person name="Hibbett D.S."/>
            <person name="Nagy L.G."/>
        </authorList>
    </citation>
    <scope>NUCLEOTIDE SEQUENCE [LARGE SCALE GENOMIC DNA]</scope>
    <source>
        <strain evidence="10 11">CBS 166.37</strain>
    </source>
</reference>
<dbReference type="STRING" id="68775.A0A5C3LL56"/>
<dbReference type="PROSITE" id="PS00943">
    <property type="entry name" value="UBIA"/>
    <property type="match status" value="1"/>
</dbReference>
<keyword evidence="6 9" id="KW-0812">Transmembrane</keyword>
<comment type="pathway">
    <text evidence="3">Secondary metabolite biosynthesis.</text>
</comment>
<dbReference type="FunFam" id="1.20.120.1780:FF:000001">
    <property type="entry name" value="4-hydroxybenzoate octaprenyltransferase"/>
    <property type="match status" value="1"/>
</dbReference>
<comment type="pathway">
    <text evidence="9">Cofactor biosynthesis; ubiquinone biosynthesis.</text>
</comment>
<comment type="similarity">
    <text evidence="4 9">Belongs to the UbiA prenyltransferase family.</text>
</comment>
<sequence length="304" mass="33977">MSLKFTTDAIQPYADLIRFSKPAGMILVFFPFAFSLTMVAYANALPFQDYARLIVVSLLWAFMGRSMACTINDICDRDIDSKVERTKHRPLASGRVSLRGANIFLAVQAFLCLAIFRQSNKLAFQYSIAWFPLIFIYPLTKRITNWPQAWLGIAANWGGILAWTMVSHTVDVKVILPLMVALFAWSMFYDTVYACQDKDDDIKLGIGSSAIGLANFIFPFLCFSGIIFVIFMAIAGWFNNHGLIYFVVSVGGSALEIVWQLVTVNPEDPASCTIESLGRNSFLGYLIWGGLLADYMVRSRGTLV</sequence>
<keyword evidence="7 9" id="KW-1133">Transmembrane helix</keyword>
<keyword evidence="8 9" id="KW-0472">Membrane</keyword>
<dbReference type="OrthoDB" id="18170at2759"/>
<dbReference type="InterPro" id="IPR030470">
    <property type="entry name" value="UbiA_prenylTrfase_CS"/>
</dbReference>
<evidence type="ECO:0000256" key="1">
    <source>
        <dbReference type="ARBA" id="ARBA00001946"/>
    </source>
</evidence>
<dbReference type="HAMAP" id="MF_01635">
    <property type="entry name" value="UbiA"/>
    <property type="match status" value="1"/>
</dbReference>
<organism evidence="10 11">
    <name type="scientific">Crucibulum laeve</name>
    <dbReference type="NCBI Taxonomy" id="68775"/>
    <lineage>
        <taxon>Eukaryota</taxon>
        <taxon>Fungi</taxon>
        <taxon>Dikarya</taxon>
        <taxon>Basidiomycota</taxon>
        <taxon>Agaricomycotina</taxon>
        <taxon>Agaricomycetes</taxon>
        <taxon>Agaricomycetidae</taxon>
        <taxon>Agaricales</taxon>
        <taxon>Agaricineae</taxon>
        <taxon>Nidulariaceae</taxon>
        <taxon>Crucibulum</taxon>
    </lineage>
</organism>
<dbReference type="EMBL" id="ML213668">
    <property type="protein sequence ID" value="TFK32636.1"/>
    <property type="molecule type" value="Genomic_DNA"/>
</dbReference>
<feature type="transmembrane region" description="Helical" evidence="9">
    <location>
        <begin position="23"/>
        <end position="44"/>
    </location>
</feature>
<dbReference type="CDD" id="cd13959">
    <property type="entry name" value="PT_UbiA_COQ2"/>
    <property type="match status" value="1"/>
</dbReference>
<evidence type="ECO:0000256" key="7">
    <source>
        <dbReference type="ARBA" id="ARBA00022989"/>
    </source>
</evidence>
<dbReference type="AlphaFoldDB" id="A0A5C3LL56"/>
<evidence type="ECO:0000313" key="10">
    <source>
        <dbReference type="EMBL" id="TFK32636.1"/>
    </source>
</evidence>
<dbReference type="InterPro" id="IPR039653">
    <property type="entry name" value="Prenyltransferase"/>
</dbReference>
<dbReference type="PANTHER" id="PTHR11048:SF28">
    <property type="entry name" value="4-HYDROXYBENZOATE POLYPRENYLTRANSFERASE, MITOCHONDRIAL"/>
    <property type="match status" value="1"/>
</dbReference>
<dbReference type="InterPro" id="IPR000537">
    <property type="entry name" value="UbiA_prenyltransferase"/>
</dbReference>
<comment type="catalytic activity">
    <reaction evidence="9">
        <text>an all-trans-polyprenyl diphosphate + 4-hydroxybenzoate = a 4-hydroxy-3-(all-trans-polyprenyl)benzoate + diphosphate</text>
        <dbReference type="Rhea" id="RHEA:44504"/>
        <dbReference type="Rhea" id="RHEA-COMP:9514"/>
        <dbReference type="Rhea" id="RHEA-COMP:9564"/>
        <dbReference type="ChEBI" id="CHEBI:17879"/>
        <dbReference type="ChEBI" id="CHEBI:33019"/>
        <dbReference type="ChEBI" id="CHEBI:58914"/>
        <dbReference type="ChEBI" id="CHEBI:78396"/>
        <dbReference type="EC" id="2.5.1.39"/>
    </reaction>
</comment>
<feature type="transmembrane region" description="Helical" evidence="9">
    <location>
        <begin position="243"/>
        <end position="262"/>
    </location>
</feature>
<evidence type="ECO:0000256" key="6">
    <source>
        <dbReference type="ARBA" id="ARBA00022692"/>
    </source>
</evidence>
<dbReference type="Gene3D" id="1.10.357.140">
    <property type="entry name" value="UbiA prenyltransferase"/>
    <property type="match status" value="1"/>
</dbReference>
<feature type="transmembrane region" description="Helical" evidence="9">
    <location>
        <begin position="96"/>
        <end position="116"/>
    </location>
</feature>
<feature type="transmembrane region" description="Helical" evidence="9">
    <location>
        <begin position="122"/>
        <end position="140"/>
    </location>
</feature>
<evidence type="ECO:0000313" key="11">
    <source>
        <dbReference type="Proteomes" id="UP000308652"/>
    </source>
</evidence>
<dbReference type="Gene3D" id="1.20.120.1780">
    <property type="entry name" value="UbiA prenyltransferase"/>
    <property type="match status" value="1"/>
</dbReference>
<dbReference type="FunFam" id="1.10.357.140:FF:000008">
    <property type="entry name" value="4-hydroxybenzoate octaprenyltransferase"/>
    <property type="match status" value="1"/>
</dbReference>
<comment type="subcellular location">
    <subcellularLocation>
        <location evidence="2">Membrane</location>
        <topology evidence="2">Multi-pass membrane protein</topology>
    </subcellularLocation>
    <subcellularLocation>
        <location evidence="9">Mitochondrion inner membrane</location>
        <topology evidence="9">Multi-pass membrane protein</topology>
        <orientation evidence="9">Matrix side</orientation>
    </subcellularLocation>
</comment>
<keyword evidence="5 9" id="KW-0808">Transferase</keyword>
<feature type="transmembrane region" description="Helical" evidence="9">
    <location>
        <begin position="216"/>
        <end position="237"/>
    </location>
</feature>
<keyword evidence="9" id="KW-0831">Ubiquinone biosynthesis</keyword>
<protein>
    <recommendedName>
        <fullName evidence="9">4-hydroxybenzoate polyprenyltransferase, mitochondrial</fullName>
        <shortName evidence="9">4-HB polyprenyltransferase</shortName>
        <ecNumber evidence="9">2.5.1.39</ecNumber>
    </recommendedName>
    <alternativeName>
        <fullName evidence="9">Para-hydroxybenzoate--polyprenyltransferase</fullName>
        <shortName evidence="9">PHB:PPT</shortName>
        <shortName evidence="9">PHB:polyprenyltransferase</shortName>
    </alternativeName>
</protein>
<evidence type="ECO:0000256" key="9">
    <source>
        <dbReference type="HAMAP-Rule" id="MF_03189"/>
    </source>
</evidence>
<evidence type="ECO:0000256" key="2">
    <source>
        <dbReference type="ARBA" id="ARBA00004141"/>
    </source>
</evidence>
<dbReference type="PANTHER" id="PTHR11048">
    <property type="entry name" value="PRENYLTRANSFERASES"/>
    <property type="match status" value="1"/>
</dbReference>
<comment type="cofactor">
    <cofactor evidence="1 9">
        <name>Mg(2+)</name>
        <dbReference type="ChEBI" id="CHEBI:18420"/>
    </cofactor>
</comment>
<evidence type="ECO:0000256" key="5">
    <source>
        <dbReference type="ARBA" id="ARBA00022679"/>
    </source>
</evidence>
<proteinExistence type="inferred from homology"/>
<dbReference type="GO" id="GO:0005743">
    <property type="term" value="C:mitochondrial inner membrane"/>
    <property type="evidence" value="ECO:0007669"/>
    <property type="project" value="UniProtKB-SubCell"/>
</dbReference>
<dbReference type="EC" id="2.5.1.39" evidence="9"/>
<keyword evidence="11" id="KW-1185">Reference proteome</keyword>